<dbReference type="PROSITE" id="PS50188">
    <property type="entry name" value="B302_SPRY"/>
    <property type="match status" value="1"/>
</dbReference>
<dbReference type="Ensembl" id="ENSCCRT00000070975.2">
    <property type="protein sequence ID" value="ENSCCRP00000065498.2"/>
    <property type="gene ID" value="ENSCCRG00000035267.2"/>
</dbReference>
<feature type="compositionally biased region" description="Polar residues" evidence="4">
    <location>
        <begin position="1"/>
        <end position="10"/>
    </location>
</feature>
<dbReference type="PRINTS" id="PR01407">
    <property type="entry name" value="BUTYPHLNCDUF"/>
</dbReference>
<proteinExistence type="predicted"/>
<feature type="region of interest" description="Disordered" evidence="4">
    <location>
        <begin position="1"/>
        <end position="28"/>
    </location>
</feature>
<dbReference type="Pfam" id="PF00622">
    <property type="entry name" value="SPRY"/>
    <property type="match status" value="1"/>
</dbReference>
<dbReference type="InterPro" id="IPR006574">
    <property type="entry name" value="PRY"/>
</dbReference>
<keyword evidence="7" id="KW-1185">Reference proteome</keyword>
<sequence length="222" mass="24877">MPSSTPSTNGIMPEVKKAEKAPPYDSNITEPSTRAELIKYWINLSLDDRTAQKMLWLSEGGAKVSRMSEEVCPVLDRPERYEHSPQVLCKEGLLGNRGYWEVDCEGWVVIGAACESAGRKAKDGPCGLGENDLSWGVGWAGSCYHVWHNGENIEFQAPLCPTIGIYADQPAGIIKFFLVEDGENGSKETRLIHRFVSSFKEKLFPGFWVGRNSYCWIRKKDQ</sequence>
<dbReference type="InterPro" id="IPR001870">
    <property type="entry name" value="B30.2/SPRY"/>
</dbReference>
<evidence type="ECO:0000256" key="1">
    <source>
        <dbReference type="ARBA" id="ARBA00022723"/>
    </source>
</evidence>
<organism evidence="6 7">
    <name type="scientific">Cyprinus carpio carpio</name>
    <dbReference type="NCBI Taxonomy" id="630221"/>
    <lineage>
        <taxon>Eukaryota</taxon>
        <taxon>Metazoa</taxon>
        <taxon>Chordata</taxon>
        <taxon>Craniata</taxon>
        <taxon>Vertebrata</taxon>
        <taxon>Euteleostomi</taxon>
        <taxon>Actinopterygii</taxon>
        <taxon>Neopterygii</taxon>
        <taxon>Teleostei</taxon>
        <taxon>Ostariophysi</taxon>
        <taxon>Cypriniformes</taxon>
        <taxon>Cyprinidae</taxon>
        <taxon>Cyprininae</taxon>
        <taxon>Cyprinus</taxon>
    </lineage>
</organism>
<dbReference type="GO" id="GO:0008270">
    <property type="term" value="F:zinc ion binding"/>
    <property type="evidence" value="ECO:0007669"/>
    <property type="project" value="UniProtKB-KW"/>
</dbReference>
<evidence type="ECO:0000259" key="5">
    <source>
        <dbReference type="PROSITE" id="PS50188"/>
    </source>
</evidence>
<dbReference type="SUPFAM" id="SSF49899">
    <property type="entry name" value="Concanavalin A-like lectins/glucanases"/>
    <property type="match status" value="1"/>
</dbReference>
<dbReference type="InterPro" id="IPR043136">
    <property type="entry name" value="B30.2/SPRY_sf"/>
</dbReference>
<dbReference type="InterPro" id="IPR003879">
    <property type="entry name" value="Butyrophylin_SPRY"/>
</dbReference>
<dbReference type="Pfam" id="PF13765">
    <property type="entry name" value="PRY"/>
    <property type="match status" value="1"/>
</dbReference>
<dbReference type="Proteomes" id="UP001108240">
    <property type="component" value="Unplaced"/>
</dbReference>
<accession>A0A8C1DWJ8</accession>
<dbReference type="PANTHER" id="PTHR25465:SF80">
    <property type="entry name" value="TRIPARTITE MOTIF-CONTAINING PROTEIN 16-LIKE"/>
    <property type="match status" value="1"/>
</dbReference>
<feature type="domain" description="B30.2/SPRY" evidence="5">
    <location>
        <begin position="24"/>
        <end position="222"/>
    </location>
</feature>
<evidence type="ECO:0000313" key="7">
    <source>
        <dbReference type="Proteomes" id="UP001108240"/>
    </source>
</evidence>
<dbReference type="SMART" id="SM00449">
    <property type="entry name" value="SPRY"/>
    <property type="match status" value="1"/>
</dbReference>
<keyword evidence="3" id="KW-0862">Zinc</keyword>
<name>A0A8C1DWJ8_CYPCA</name>
<evidence type="ECO:0000256" key="3">
    <source>
        <dbReference type="ARBA" id="ARBA00022833"/>
    </source>
</evidence>
<dbReference type="GO" id="GO:0005737">
    <property type="term" value="C:cytoplasm"/>
    <property type="evidence" value="ECO:0007669"/>
    <property type="project" value="UniProtKB-ARBA"/>
</dbReference>
<evidence type="ECO:0000256" key="2">
    <source>
        <dbReference type="ARBA" id="ARBA00022771"/>
    </source>
</evidence>
<dbReference type="InterPro" id="IPR013320">
    <property type="entry name" value="ConA-like_dom_sf"/>
</dbReference>
<evidence type="ECO:0000313" key="6">
    <source>
        <dbReference type="Ensembl" id="ENSCCRP00000065498.2"/>
    </source>
</evidence>
<reference evidence="6" key="2">
    <citation type="submission" date="2025-09" db="UniProtKB">
        <authorList>
            <consortium name="Ensembl"/>
        </authorList>
    </citation>
    <scope>IDENTIFICATION</scope>
</reference>
<dbReference type="Gene3D" id="2.60.120.920">
    <property type="match status" value="1"/>
</dbReference>
<keyword evidence="2" id="KW-0863">Zinc-finger</keyword>
<reference evidence="6" key="1">
    <citation type="submission" date="2025-08" db="UniProtKB">
        <authorList>
            <consortium name="Ensembl"/>
        </authorList>
    </citation>
    <scope>IDENTIFICATION</scope>
</reference>
<dbReference type="AlphaFoldDB" id="A0A8C1DWJ8"/>
<dbReference type="PANTHER" id="PTHR25465">
    <property type="entry name" value="B-BOX DOMAIN CONTAINING"/>
    <property type="match status" value="1"/>
</dbReference>
<evidence type="ECO:0000256" key="4">
    <source>
        <dbReference type="SAM" id="MobiDB-lite"/>
    </source>
</evidence>
<protein>
    <submittedName>
        <fullName evidence="6">Zgc:195001</fullName>
    </submittedName>
</protein>
<dbReference type="InterPro" id="IPR051051">
    <property type="entry name" value="E3_ubiq-ligase_TRIM/RNF"/>
</dbReference>
<dbReference type="InterPro" id="IPR003877">
    <property type="entry name" value="SPRY_dom"/>
</dbReference>
<keyword evidence="1" id="KW-0479">Metal-binding</keyword>
<dbReference type="GeneTree" id="ENSGT00930000151196"/>